<dbReference type="PANTHER" id="PTHR45339">
    <property type="entry name" value="HYBRID SIGNAL TRANSDUCTION HISTIDINE KINASE J"/>
    <property type="match status" value="1"/>
</dbReference>
<dbReference type="SUPFAM" id="SSF52172">
    <property type="entry name" value="CheY-like"/>
    <property type="match status" value="1"/>
</dbReference>
<dbReference type="Gene3D" id="1.10.287.130">
    <property type="match status" value="1"/>
</dbReference>
<name>A0ABW8L3P3_9GAMM</name>
<comment type="catalytic activity">
    <reaction evidence="1">
        <text>ATP + protein L-histidine = ADP + protein N-phospho-L-histidine.</text>
        <dbReference type="EC" id="2.7.13.3"/>
    </reaction>
</comment>
<evidence type="ECO:0000256" key="9">
    <source>
        <dbReference type="SAM" id="Coils"/>
    </source>
</evidence>
<dbReference type="EC" id="2.7.13.3" evidence="3"/>
<feature type="transmembrane region" description="Helical" evidence="10">
    <location>
        <begin position="331"/>
        <end position="349"/>
    </location>
</feature>
<dbReference type="InterPro" id="IPR048760">
    <property type="entry name" value="VP0354-like_sensor_dom"/>
</dbReference>
<evidence type="ECO:0000259" key="12">
    <source>
        <dbReference type="PROSITE" id="PS50110"/>
    </source>
</evidence>
<dbReference type="SMART" id="SM00448">
    <property type="entry name" value="REC"/>
    <property type="match status" value="1"/>
</dbReference>
<evidence type="ECO:0000256" key="1">
    <source>
        <dbReference type="ARBA" id="ARBA00000085"/>
    </source>
</evidence>
<dbReference type="InterPro" id="IPR011006">
    <property type="entry name" value="CheY-like_superfamily"/>
</dbReference>
<dbReference type="Gene3D" id="3.30.450.20">
    <property type="entry name" value="PAS domain"/>
    <property type="match status" value="1"/>
</dbReference>
<dbReference type="InterPro" id="IPR029151">
    <property type="entry name" value="Sensor-like_sf"/>
</dbReference>
<keyword evidence="9" id="KW-0175">Coiled coil</keyword>
<dbReference type="Proteomes" id="UP001620262">
    <property type="component" value="Unassembled WGS sequence"/>
</dbReference>
<dbReference type="InterPro" id="IPR001789">
    <property type="entry name" value="Sig_transdc_resp-reg_receiver"/>
</dbReference>
<keyword evidence="13" id="KW-0547">Nucleotide-binding</keyword>
<evidence type="ECO:0000256" key="8">
    <source>
        <dbReference type="PROSITE-ProRule" id="PRU00169"/>
    </source>
</evidence>
<dbReference type="EMBL" id="JBJDOT010000021">
    <property type="protein sequence ID" value="MFK3865206.1"/>
    <property type="molecule type" value="Genomic_DNA"/>
</dbReference>
<dbReference type="CDD" id="cd17546">
    <property type="entry name" value="REC_hyHK_CKI1_RcsC-like"/>
    <property type="match status" value="1"/>
</dbReference>
<feature type="transmembrane region" description="Helical" evidence="10">
    <location>
        <begin position="16"/>
        <end position="35"/>
    </location>
</feature>
<dbReference type="GO" id="GO:0005524">
    <property type="term" value="F:ATP binding"/>
    <property type="evidence" value="ECO:0007669"/>
    <property type="project" value="UniProtKB-KW"/>
</dbReference>
<dbReference type="RefSeq" id="WP_404675868.1">
    <property type="nucleotide sequence ID" value="NZ_JBJDOT010000021.1"/>
</dbReference>
<comment type="subcellular location">
    <subcellularLocation>
        <location evidence="2">Cell membrane</location>
        <topology evidence="2">Multi-pass membrane protein</topology>
    </subcellularLocation>
</comment>
<dbReference type="SUPFAM" id="SSF47384">
    <property type="entry name" value="Homodimeric domain of signal transducing histidine kinase"/>
    <property type="match status" value="1"/>
</dbReference>
<evidence type="ECO:0000256" key="5">
    <source>
        <dbReference type="ARBA" id="ARBA00022553"/>
    </source>
</evidence>
<feature type="domain" description="Response regulatory" evidence="12">
    <location>
        <begin position="893"/>
        <end position="1015"/>
    </location>
</feature>
<dbReference type="CDD" id="cd00082">
    <property type="entry name" value="HisKA"/>
    <property type="match status" value="1"/>
</dbReference>
<feature type="domain" description="Histidine kinase" evidence="11">
    <location>
        <begin position="518"/>
        <end position="739"/>
    </location>
</feature>
<evidence type="ECO:0000256" key="2">
    <source>
        <dbReference type="ARBA" id="ARBA00004651"/>
    </source>
</evidence>
<keyword evidence="14" id="KW-1185">Reference proteome</keyword>
<evidence type="ECO:0000256" key="10">
    <source>
        <dbReference type="SAM" id="Phobius"/>
    </source>
</evidence>
<dbReference type="InterPro" id="IPR005467">
    <property type="entry name" value="His_kinase_dom"/>
</dbReference>
<dbReference type="InterPro" id="IPR036890">
    <property type="entry name" value="HATPase_C_sf"/>
</dbReference>
<protein>
    <recommendedName>
        <fullName evidence="3">histidine kinase</fullName>
        <ecNumber evidence="3">2.7.13.3</ecNumber>
    </recommendedName>
</protein>
<dbReference type="Pfam" id="PF02518">
    <property type="entry name" value="HATPase_c"/>
    <property type="match status" value="1"/>
</dbReference>
<dbReference type="InterPro" id="IPR003661">
    <property type="entry name" value="HisK_dim/P_dom"/>
</dbReference>
<gene>
    <name evidence="13" type="ORF">ACI2JU_15205</name>
</gene>
<keyword evidence="6 10" id="KW-0812">Transmembrane</keyword>
<keyword evidence="10" id="KW-0472">Membrane</keyword>
<accession>A0ABW8L3P3</accession>
<dbReference type="Pfam" id="PF21623">
    <property type="entry name" value="HK_sensor_dom_bact"/>
    <property type="match status" value="1"/>
</dbReference>
<keyword evidence="7 10" id="KW-1133">Transmembrane helix</keyword>
<dbReference type="InterPro" id="IPR004358">
    <property type="entry name" value="Sig_transdc_His_kin-like_C"/>
</dbReference>
<keyword evidence="4" id="KW-1003">Cell membrane</keyword>
<dbReference type="InterPro" id="IPR003594">
    <property type="entry name" value="HATPase_dom"/>
</dbReference>
<dbReference type="PROSITE" id="PS50110">
    <property type="entry name" value="RESPONSE_REGULATORY"/>
    <property type="match status" value="1"/>
</dbReference>
<dbReference type="SUPFAM" id="SSF55874">
    <property type="entry name" value="ATPase domain of HSP90 chaperone/DNA topoisomerase II/histidine kinase"/>
    <property type="match status" value="1"/>
</dbReference>
<dbReference type="Pfam" id="PF00072">
    <property type="entry name" value="Response_reg"/>
    <property type="match status" value="1"/>
</dbReference>
<evidence type="ECO:0000256" key="6">
    <source>
        <dbReference type="ARBA" id="ARBA00022692"/>
    </source>
</evidence>
<dbReference type="PRINTS" id="PR00344">
    <property type="entry name" value="BCTRLSENSOR"/>
</dbReference>
<dbReference type="Gene3D" id="3.30.565.10">
    <property type="entry name" value="Histidine kinase-like ATPase, C-terminal domain"/>
    <property type="match status" value="1"/>
</dbReference>
<keyword evidence="5 8" id="KW-0597">Phosphoprotein</keyword>
<sequence length="1016" mass="114707">MRNSLTFFNLFRSNKLSLLALLFFFILAIPALYIFELKVRKDVYQVAQTTLQQELDTKALMLKGHLKDSVSSINFLNATPPISGISRAAANNLIDPLLNTPIAIWQTRLAEIFSGFMRTDQQLLQARYITLADNGQEIVRVDRINDVVVRLEGDLLQQKGQRDYMLNASKLDSESVYISPINYNREHGQIQIPYVSTYRVAKPVFNKQGTVFAVLVTNYFADELFNSVTFSSPAGVDVYLLNDQQQFLFHPDPKLRFGFEFGQDITWLSVFSQSQDMSSQATLPFHDLPSHYYLKQRISLENNISMLPLELAVSINTDILAKDVAKRRDHFVLVIISLFTALWLLVWFYQRYINRKLELHSLKERNNKIIENSLDAILTVQEDGLISNANKTALQCFDIIIDHTQFTQLFTLTESDKSCIDETIAQGSKPPFEGVFIDPQDQQHFYSITLTSVFDIFTQRYQVAAILRNINSLKQTQVELEKLNSTLEQKVRQRTTELESAIEQALAASKTKSDFIANISHEIRTPMNGVLGMLEMLKEDTLSQQQQQYLELANSSANSLMTLINDILDFSKIEAGKLDIDNHSFDVITVCSDMFTSMALQAQRKGLEVFLHTDKVIDRMLVGDSHRLKQILINLLNNAFKFTHQGEVSLTLGCQYLTEEKLLMSFVIEDSGIGIAEKNIDKLFEAFTQEDTSTTRHFGGTGLGLSICRKLAQLMGGDISVTSEKGKGSCFTAQVQLHIAAEKKLNTAVELAKDIQVGVLIDSDSVYNNVTNLLIKNCQVAANNIQRFDYQAQYQELKVDLLVVDNDHPYLQTLINLCNKQNKKYVLILRDLLLSKKAKEQVPENCHVLNKPLTQDQFSFKLASLFGVNNSFLVASQGSEQTEYVEYDFSNFKVLLVDDNMINLEVAKAILKNTGVTIVCASDGLDALEILNTEQTALFDLIFMDCQMPNLNGYDTTSAIRSNKAGADYAKVPIIAMTASAMAGDRERCITAGMNDYITKPIKPKVLKDKLAMWLK</sequence>
<dbReference type="InterPro" id="IPR036097">
    <property type="entry name" value="HisK_dim/P_sf"/>
</dbReference>
<evidence type="ECO:0000256" key="4">
    <source>
        <dbReference type="ARBA" id="ARBA00022475"/>
    </source>
</evidence>
<evidence type="ECO:0000313" key="14">
    <source>
        <dbReference type="Proteomes" id="UP001620262"/>
    </source>
</evidence>
<dbReference type="SUPFAM" id="SSF103190">
    <property type="entry name" value="Sensory domain-like"/>
    <property type="match status" value="1"/>
</dbReference>
<dbReference type="SMART" id="SM00388">
    <property type="entry name" value="HisKA"/>
    <property type="match status" value="1"/>
</dbReference>
<evidence type="ECO:0000256" key="7">
    <source>
        <dbReference type="ARBA" id="ARBA00022989"/>
    </source>
</evidence>
<dbReference type="PANTHER" id="PTHR45339:SF5">
    <property type="entry name" value="HISTIDINE KINASE"/>
    <property type="match status" value="1"/>
</dbReference>
<feature type="coiled-coil region" evidence="9">
    <location>
        <begin position="470"/>
        <end position="504"/>
    </location>
</feature>
<feature type="modified residue" description="4-aspartylphosphate" evidence="8">
    <location>
        <position position="945"/>
    </location>
</feature>
<dbReference type="CDD" id="cd16922">
    <property type="entry name" value="HATPase_EvgS-ArcB-TorS-like"/>
    <property type="match status" value="1"/>
</dbReference>
<proteinExistence type="predicted"/>
<dbReference type="Gene3D" id="3.40.50.2300">
    <property type="match status" value="1"/>
</dbReference>
<comment type="caution">
    <text evidence="13">The sequence shown here is derived from an EMBL/GenBank/DDBJ whole genome shotgun (WGS) entry which is preliminary data.</text>
</comment>
<reference evidence="13 14" key="1">
    <citation type="submission" date="2024-11" db="EMBL/GenBank/DDBJ databases">
        <title>The Natural Products Discovery Center: Release of the First 8490 Sequenced Strains for Exploring Actinobacteria Biosynthetic Diversity.</title>
        <authorList>
            <person name="Kalkreuter E."/>
            <person name="Kautsar S.A."/>
            <person name="Yang D."/>
            <person name="Bader C.D."/>
            <person name="Teijaro C.N."/>
            <person name="Fluegel L."/>
            <person name="Davis C.M."/>
            <person name="Simpson J.R."/>
            <person name="Lauterbach L."/>
            <person name="Steele A.D."/>
            <person name="Gui C."/>
            <person name="Meng S."/>
            <person name="Li G."/>
            <person name="Viehrig K."/>
            <person name="Ye F."/>
            <person name="Su P."/>
            <person name="Kiefer A.F."/>
            <person name="Nichols A."/>
            <person name="Cepeda A.J."/>
            <person name="Yan W."/>
            <person name="Fan B."/>
            <person name="Jiang Y."/>
            <person name="Adhikari A."/>
            <person name="Zheng C.-J."/>
            <person name="Schuster L."/>
            <person name="Cowan T.M."/>
            <person name="Smanski M.J."/>
            <person name="Chevrette M.G."/>
            <person name="De Carvalho L.P.S."/>
            <person name="Shen B."/>
        </authorList>
    </citation>
    <scope>NUCLEOTIDE SEQUENCE [LARGE SCALE GENOMIC DNA]</scope>
    <source>
        <strain evidence="13 14">NPDC078403</strain>
    </source>
</reference>
<dbReference type="PROSITE" id="PS50109">
    <property type="entry name" value="HIS_KIN"/>
    <property type="match status" value="1"/>
</dbReference>
<evidence type="ECO:0000259" key="11">
    <source>
        <dbReference type="PROSITE" id="PS50109"/>
    </source>
</evidence>
<dbReference type="Pfam" id="PF00512">
    <property type="entry name" value="HisKA"/>
    <property type="match status" value="1"/>
</dbReference>
<dbReference type="SMART" id="SM00387">
    <property type="entry name" value="HATPase_c"/>
    <property type="match status" value="1"/>
</dbReference>
<organism evidence="13 14">
    <name type="scientific">Pseudoalteromonas rhizosphaerae</name>
    <dbReference type="NCBI Taxonomy" id="2518973"/>
    <lineage>
        <taxon>Bacteria</taxon>
        <taxon>Pseudomonadati</taxon>
        <taxon>Pseudomonadota</taxon>
        <taxon>Gammaproteobacteria</taxon>
        <taxon>Alteromonadales</taxon>
        <taxon>Pseudoalteromonadaceae</taxon>
        <taxon>Pseudoalteromonas</taxon>
    </lineage>
</organism>
<evidence type="ECO:0000313" key="13">
    <source>
        <dbReference type="EMBL" id="MFK3865206.1"/>
    </source>
</evidence>
<evidence type="ECO:0000256" key="3">
    <source>
        <dbReference type="ARBA" id="ARBA00012438"/>
    </source>
</evidence>
<keyword evidence="13" id="KW-0067">ATP-binding</keyword>